<dbReference type="SUPFAM" id="SSF51395">
    <property type="entry name" value="FMN-linked oxidoreductases"/>
    <property type="match status" value="1"/>
</dbReference>
<organism evidence="4 5">
    <name type="scientific">Pseudooceanicola lipolyticus</name>
    <dbReference type="NCBI Taxonomy" id="2029104"/>
    <lineage>
        <taxon>Bacteria</taxon>
        <taxon>Pseudomonadati</taxon>
        <taxon>Pseudomonadota</taxon>
        <taxon>Alphaproteobacteria</taxon>
        <taxon>Rhodobacterales</taxon>
        <taxon>Paracoccaceae</taxon>
        <taxon>Pseudooceanicola</taxon>
    </lineage>
</organism>
<protein>
    <submittedName>
        <fullName evidence="4">Oxidoreductase</fullName>
    </submittedName>
</protein>
<evidence type="ECO:0000313" key="4">
    <source>
        <dbReference type="EMBL" id="PJE36079.1"/>
    </source>
</evidence>
<evidence type="ECO:0000256" key="2">
    <source>
        <dbReference type="ARBA" id="ARBA00023002"/>
    </source>
</evidence>
<keyword evidence="1" id="KW-0285">Flavoprotein</keyword>
<dbReference type="PANTHER" id="PTHR43656">
    <property type="entry name" value="BINDING OXIDOREDUCTASE, PUTATIVE (AFU_ORTHOLOGUE AFUA_2G08260)-RELATED"/>
    <property type="match status" value="1"/>
</dbReference>
<dbReference type="Pfam" id="PF00724">
    <property type="entry name" value="Oxidored_FMN"/>
    <property type="match status" value="1"/>
</dbReference>
<evidence type="ECO:0000313" key="5">
    <source>
        <dbReference type="Proteomes" id="UP000231553"/>
    </source>
</evidence>
<dbReference type="RefSeq" id="WP_100163078.1">
    <property type="nucleotide sequence ID" value="NZ_PGTB01000057.1"/>
</dbReference>
<dbReference type="EMBL" id="PGTB01000057">
    <property type="protein sequence ID" value="PJE36079.1"/>
    <property type="molecule type" value="Genomic_DNA"/>
</dbReference>
<dbReference type="OrthoDB" id="9784632at2"/>
<keyword evidence="2" id="KW-0560">Oxidoreductase</keyword>
<reference evidence="4 5" key="1">
    <citation type="journal article" date="2018" name="Int. J. Syst. Evol. Microbiol.">
        <title>Pseudooceanicola lipolyticus sp. nov., a marine alphaproteobacterium, reclassification of Oceanicola flagellatus as Pseudooceanicola flagellatus comb. nov. and emended description of the genus Pseudooceanicola.</title>
        <authorList>
            <person name="Huang M.-M."/>
            <person name="Guo L.-L."/>
            <person name="Wu Y.-H."/>
            <person name="Lai Q.-L."/>
            <person name="Shao Z.-Z."/>
            <person name="Wang C.-S."/>
            <person name="Wu M."/>
            <person name="Xu X.-W."/>
        </authorList>
    </citation>
    <scope>NUCLEOTIDE SEQUENCE [LARGE SCALE GENOMIC DNA]</scope>
    <source>
        <strain evidence="4 5">157</strain>
    </source>
</reference>
<name>A0A2M8IZX1_9RHOB</name>
<comment type="caution">
    <text evidence="4">The sequence shown here is derived from an EMBL/GenBank/DDBJ whole genome shotgun (WGS) entry which is preliminary data.</text>
</comment>
<dbReference type="PANTHER" id="PTHR43656:SF2">
    <property type="entry name" value="BINDING OXIDOREDUCTASE, PUTATIVE (AFU_ORTHOLOGUE AFUA_2G08260)-RELATED"/>
    <property type="match status" value="1"/>
</dbReference>
<dbReference type="GO" id="GO:0016491">
    <property type="term" value="F:oxidoreductase activity"/>
    <property type="evidence" value="ECO:0007669"/>
    <property type="project" value="UniProtKB-KW"/>
</dbReference>
<proteinExistence type="predicted"/>
<evidence type="ECO:0000259" key="3">
    <source>
        <dbReference type="Pfam" id="PF00724"/>
    </source>
</evidence>
<dbReference type="InterPro" id="IPR013785">
    <property type="entry name" value="Aldolase_TIM"/>
</dbReference>
<feature type="non-terminal residue" evidence="4">
    <location>
        <position position="1"/>
    </location>
</feature>
<evidence type="ECO:0000256" key="1">
    <source>
        <dbReference type="ARBA" id="ARBA00022630"/>
    </source>
</evidence>
<dbReference type="Gene3D" id="3.20.20.70">
    <property type="entry name" value="Aldolase class I"/>
    <property type="match status" value="1"/>
</dbReference>
<feature type="domain" description="NADH:flavin oxidoreductase/NADH oxidase N-terminal" evidence="3">
    <location>
        <begin position="22"/>
        <end position="226"/>
    </location>
</feature>
<dbReference type="Proteomes" id="UP000231553">
    <property type="component" value="Unassembled WGS sequence"/>
</dbReference>
<dbReference type="InterPro" id="IPR051799">
    <property type="entry name" value="NADH_flavin_oxidoreductase"/>
</dbReference>
<keyword evidence="5" id="KW-1185">Reference proteome</keyword>
<accession>A0A2M8IZX1</accession>
<dbReference type="GO" id="GO:0010181">
    <property type="term" value="F:FMN binding"/>
    <property type="evidence" value="ECO:0007669"/>
    <property type="project" value="InterPro"/>
</dbReference>
<dbReference type="InterPro" id="IPR001155">
    <property type="entry name" value="OxRdtase_FMN_N"/>
</dbReference>
<sequence>LWLQLGHAGALAHAPISAPEGPSALNIGTLRCTEMSDQHLRALPGQFARAAALARRLGFAGVQIHAAHGFLFSQFLSPLFNRRTDAHGGPIENRCRLLIETIGEVRAAVGPDFPVALKINASDGLDGGLSEADALAALRLLDATSLDLIDISGGTYFPGAAAASDSAGSGPYFTAFAARARSVTDTPLMVTGGFKTRAQAAAAVAEGLTDMVGIARGWVLDPKLAATWLTDAGGDPAFPRFGDAPEGGVTAWYTMRLTALAEDREDGFASDPHSALADYDARDAVRAERWTARFPIAP</sequence>
<gene>
    <name evidence="4" type="ORF">CVM52_13795</name>
</gene>
<dbReference type="AlphaFoldDB" id="A0A2M8IZX1"/>